<sequence length="219" mass="24904">MNENWLLLSFAALILLALLLLSFGLRGTKKSLLVLIPFFVVAGCGGYWYWGSWQTLHDFSRQQARMQDVKKVLATIKDPKDLITRLRQRLDNTPASSRGWYLLGRLYLSQNELQQAKTSFKKAITLNPENDTARVSYVQVLLLLNHQQFNDDMTAQLHLLLKKNPEQPDALAMLAAKAYQEKAFGDAIVYWQQLLKMVPGNSETAQGLRKAIAKAQQQL</sequence>
<dbReference type="InterPro" id="IPR011990">
    <property type="entry name" value="TPR-like_helical_dom_sf"/>
</dbReference>
<dbReference type="InterPro" id="IPR019734">
    <property type="entry name" value="TPR_rpt"/>
</dbReference>
<dbReference type="PROSITE" id="PS50005">
    <property type="entry name" value="TPR"/>
    <property type="match status" value="1"/>
</dbReference>
<evidence type="ECO:0000313" key="7">
    <source>
        <dbReference type="EMBL" id="KTC94507.1"/>
    </source>
</evidence>
<dbReference type="InterPro" id="IPR056413">
    <property type="entry name" value="TPR_CcmH_CycH"/>
</dbReference>
<accession>A0A0W0TG11</accession>
<feature type="repeat" description="TPR" evidence="4">
    <location>
        <begin position="97"/>
        <end position="130"/>
    </location>
</feature>
<protein>
    <submittedName>
        <fullName evidence="7">Cytochrome c-type biogenesis protein</fullName>
    </submittedName>
</protein>
<keyword evidence="5" id="KW-0472">Membrane</keyword>
<dbReference type="PANTHER" id="PTHR47870">
    <property type="entry name" value="CYTOCHROME C-TYPE BIOGENESIS PROTEIN CCMH"/>
    <property type="match status" value="1"/>
</dbReference>
<feature type="transmembrane region" description="Helical" evidence="5">
    <location>
        <begin position="32"/>
        <end position="50"/>
    </location>
</feature>
<dbReference type="InterPro" id="IPR051263">
    <property type="entry name" value="C-type_cytochrome_biogenesis"/>
</dbReference>
<keyword evidence="1" id="KW-0677">Repeat</keyword>
<feature type="domain" description="Cytochrome c-type biogenesis protein H TPR" evidence="6">
    <location>
        <begin position="55"/>
        <end position="203"/>
    </location>
</feature>
<dbReference type="PANTHER" id="PTHR47870:SF1">
    <property type="entry name" value="CYTOCHROME C-TYPE BIOGENESIS PROTEIN CCMH"/>
    <property type="match status" value="1"/>
</dbReference>
<dbReference type="SUPFAM" id="SSF48452">
    <property type="entry name" value="TPR-like"/>
    <property type="match status" value="1"/>
</dbReference>
<evidence type="ECO:0000256" key="4">
    <source>
        <dbReference type="PROSITE-ProRule" id="PRU00339"/>
    </source>
</evidence>
<reference evidence="7 8" key="1">
    <citation type="submission" date="2015-11" db="EMBL/GenBank/DDBJ databases">
        <title>Genomic analysis of 38 Legionella species identifies large and diverse effector repertoires.</title>
        <authorList>
            <person name="Burstein D."/>
            <person name="Amaro F."/>
            <person name="Zusman T."/>
            <person name="Lifshitz Z."/>
            <person name="Cohen O."/>
            <person name="Gilbert J.A."/>
            <person name="Pupko T."/>
            <person name="Shuman H.A."/>
            <person name="Segal G."/>
        </authorList>
    </citation>
    <scope>NUCLEOTIDE SEQUENCE [LARGE SCALE GENOMIC DNA]</scope>
    <source>
        <strain evidence="7 8">SE-32A-C8</strain>
    </source>
</reference>
<dbReference type="OrthoDB" id="9776053at2"/>
<keyword evidence="8" id="KW-1185">Reference proteome</keyword>
<proteinExistence type="predicted"/>
<evidence type="ECO:0000256" key="3">
    <source>
        <dbReference type="ARBA" id="ARBA00022803"/>
    </source>
</evidence>
<keyword evidence="3 4" id="KW-0802">TPR repeat</keyword>
<dbReference type="Proteomes" id="UP000054773">
    <property type="component" value="Unassembled WGS sequence"/>
</dbReference>
<evidence type="ECO:0000259" key="6">
    <source>
        <dbReference type="Pfam" id="PF23914"/>
    </source>
</evidence>
<dbReference type="EMBL" id="LNYA01000034">
    <property type="protein sequence ID" value="KTC94507.1"/>
    <property type="molecule type" value="Genomic_DNA"/>
</dbReference>
<keyword evidence="5" id="KW-0812">Transmembrane</keyword>
<dbReference type="AlphaFoldDB" id="A0A0W0TG11"/>
<evidence type="ECO:0000256" key="1">
    <source>
        <dbReference type="ARBA" id="ARBA00022737"/>
    </source>
</evidence>
<keyword evidence="5" id="KW-1133">Transmembrane helix</keyword>
<keyword evidence="2" id="KW-0201">Cytochrome c-type biogenesis</keyword>
<dbReference type="STRING" id="448.Lery_2674"/>
<dbReference type="PROSITE" id="PS50293">
    <property type="entry name" value="TPR_REGION"/>
    <property type="match status" value="1"/>
</dbReference>
<dbReference type="GO" id="GO:0017004">
    <property type="term" value="P:cytochrome complex assembly"/>
    <property type="evidence" value="ECO:0007669"/>
    <property type="project" value="UniProtKB-KW"/>
</dbReference>
<dbReference type="SMART" id="SM00028">
    <property type="entry name" value="TPR"/>
    <property type="match status" value="2"/>
</dbReference>
<evidence type="ECO:0000256" key="2">
    <source>
        <dbReference type="ARBA" id="ARBA00022748"/>
    </source>
</evidence>
<dbReference type="PATRIC" id="fig|448.7.peg.2806"/>
<dbReference type="RefSeq" id="WP_058527753.1">
    <property type="nucleotide sequence ID" value="NZ_CAAAHY010000019.1"/>
</dbReference>
<feature type="transmembrane region" description="Helical" evidence="5">
    <location>
        <begin position="6"/>
        <end position="25"/>
    </location>
</feature>
<dbReference type="Pfam" id="PF23914">
    <property type="entry name" value="TPR_CcmH_CycH"/>
    <property type="match status" value="1"/>
</dbReference>
<dbReference type="Gene3D" id="1.25.40.10">
    <property type="entry name" value="Tetratricopeptide repeat domain"/>
    <property type="match status" value="1"/>
</dbReference>
<gene>
    <name evidence="7" type="ORF">Lery_2674</name>
</gene>
<evidence type="ECO:0000313" key="8">
    <source>
        <dbReference type="Proteomes" id="UP000054773"/>
    </source>
</evidence>
<organism evidence="7 8">
    <name type="scientific">Legionella erythra</name>
    <dbReference type="NCBI Taxonomy" id="448"/>
    <lineage>
        <taxon>Bacteria</taxon>
        <taxon>Pseudomonadati</taxon>
        <taxon>Pseudomonadota</taxon>
        <taxon>Gammaproteobacteria</taxon>
        <taxon>Legionellales</taxon>
        <taxon>Legionellaceae</taxon>
        <taxon>Legionella</taxon>
    </lineage>
</organism>
<name>A0A0W0TG11_LEGER</name>
<comment type="caution">
    <text evidence="7">The sequence shown here is derived from an EMBL/GenBank/DDBJ whole genome shotgun (WGS) entry which is preliminary data.</text>
</comment>
<evidence type="ECO:0000256" key="5">
    <source>
        <dbReference type="SAM" id="Phobius"/>
    </source>
</evidence>